<evidence type="ECO:0000256" key="2">
    <source>
        <dbReference type="SAM" id="MobiDB-lite"/>
    </source>
</evidence>
<keyword evidence="1" id="KW-0560">Oxidoreductase</keyword>
<sequence length="290" mass="30931">MGRPTEDRPDRRPERPTLAVWKFASCDGCQLTLLDCEDELLTLAGQVEIVHFREASSAAGDGPYDVSLVEGSITTAADLERIRHVRAVSRRLITIGACATAGGVQALRNFADVAEFASVVYARPEYVATLADSTPIAAHVPVDFELRGCPIDRRQLIEVLAAHLAGRRPHVPAHAVCFECKIRGNLCVMVAHGTPCLGPITHAGCGAICPAYGRGCYGCFGPSPAWSGTRPNTRGLLPWLEMTEEETRRVLSTFNVAAFHEAAEEAGPPEGPASAERAEPPRGPGGGDGR</sequence>
<evidence type="ECO:0000313" key="5">
    <source>
        <dbReference type="Proteomes" id="UP000261811"/>
    </source>
</evidence>
<organism evidence="4 5">
    <name type="scientific">Actinomadura logoneensis</name>
    <dbReference type="NCBI Taxonomy" id="2293572"/>
    <lineage>
        <taxon>Bacteria</taxon>
        <taxon>Bacillati</taxon>
        <taxon>Actinomycetota</taxon>
        <taxon>Actinomycetes</taxon>
        <taxon>Streptosporangiales</taxon>
        <taxon>Thermomonosporaceae</taxon>
        <taxon>Actinomadura</taxon>
    </lineage>
</organism>
<dbReference type="GO" id="GO:0051536">
    <property type="term" value="F:iron-sulfur cluster binding"/>
    <property type="evidence" value="ECO:0007669"/>
    <property type="project" value="InterPro"/>
</dbReference>
<dbReference type="InterPro" id="IPR037024">
    <property type="entry name" value="NiFe_Hase_small_N_sf"/>
</dbReference>
<comment type="caution">
    <text evidence="4">The sequence shown here is derived from an EMBL/GenBank/DDBJ whole genome shotgun (WGS) entry which is preliminary data.</text>
</comment>
<name>A0A372JB67_9ACTN</name>
<dbReference type="GO" id="GO:0016491">
    <property type="term" value="F:oxidoreductase activity"/>
    <property type="evidence" value="ECO:0007669"/>
    <property type="project" value="UniProtKB-KW"/>
</dbReference>
<reference evidence="4 5" key="1">
    <citation type="submission" date="2018-08" db="EMBL/GenBank/DDBJ databases">
        <title>Actinomadura jelena sp. nov., a novel Actinomycete isolated from soil in Chad.</title>
        <authorList>
            <person name="Shi L."/>
        </authorList>
    </citation>
    <scope>NUCLEOTIDE SEQUENCE [LARGE SCALE GENOMIC DNA]</scope>
    <source>
        <strain evidence="4 5">NEAU-G17</strain>
    </source>
</reference>
<dbReference type="Pfam" id="PF01058">
    <property type="entry name" value="Oxidored_q6"/>
    <property type="match status" value="1"/>
</dbReference>
<dbReference type="SUPFAM" id="SSF56770">
    <property type="entry name" value="HydA/Nqo6-like"/>
    <property type="match status" value="1"/>
</dbReference>
<accession>A0A372JB67</accession>
<dbReference type="Gene3D" id="3.40.50.700">
    <property type="entry name" value="NADH:ubiquinone oxidoreductase-like, 20kDa subunit"/>
    <property type="match status" value="1"/>
</dbReference>
<dbReference type="Proteomes" id="UP000261811">
    <property type="component" value="Unassembled WGS sequence"/>
</dbReference>
<feature type="domain" description="NADH:ubiquinone oxidoreductase-like 20kDa subunit" evidence="3">
    <location>
        <begin position="26"/>
        <end position="162"/>
    </location>
</feature>
<keyword evidence="5" id="KW-1185">Reference proteome</keyword>
<dbReference type="InterPro" id="IPR006137">
    <property type="entry name" value="NADH_UbQ_OxRdtase-like_20kDa"/>
</dbReference>
<gene>
    <name evidence="4" type="ORF">DZF91_37165</name>
</gene>
<feature type="compositionally biased region" description="Low complexity" evidence="2">
    <location>
        <begin position="265"/>
        <end position="275"/>
    </location>
</feature>
<dbReference type="PANTHER" id="PTHR42845">
    <property type="entry name" value="COENZYME F420-REDUCING HYDROGENASE, GAMMA SUBUNIT"/>
    <property type="match status" value="1"/>
</dbReference>
<dbReference type="AlphaFoldDB" id="A0A372JB67"/>
<proteinExistence type="predicted"/>
<evidence type="ECO:0000259" key="3">
    <source>
        <dbReference type="Pfam" id="PF01058"/>
    </source>
</evidence>
<dbReference type="EMBL" id="QURH01001042">
    <property type="protein sequence ID" value="RFU36638.1"/>
    <property type="molecule type" value="Genomic_DNA"/>
</dbReference>
<dbReference type="PANTHER" id="PTHR42845:SF1">
    <property type="entry name" value="HYDROGENASE SMALL SUBUNIT"/>
    <property type="match status" value="1"/>
</dbReference>
<dbReference type="OrthoDB" id="9787729at2"/>
<protein>
    <submittedName>
        <fullName evidence="4">Oxidoreductase</fullName>
    </submittedName>
</protein>
<dbReference type="InterPro" id="IPR051349">
    <property type="entry name" value="Hydrogenase_assoc-protein"/>
</dbReference>
<feature type="region of interest" description="Disordered" evidence="2">
    <location>
        <begin position="261"/>
        <end position="290"/>
    </location>
</feature>
<dbReference type="RefSeq" id="WP_117361709.1">
    <property type="nucleotide sequence ID" value="NZ_QURH01001042.1"/>
</dbReference>
<evidence type="ECO:0000256" key="1">
    <source>
        <dbReference type="ARBA" id="ARBA00023002"/>
    </source>
</evidence>
<evidence type="ECO:0000313" key="4">
    <source>
        <dbReference type="EMBL" id="RFU36638.1"/>
    </source>
</evidence>